<gene>
    <name evidence="2" type="ORF">CSOJ01_10548</name>
</gene>
<accession>A0A8H6IZT4</accession>
<evidence type="ECO:0000313" key="3">
    <source>
        <dbReference type="Proteomes" id="UP000652219"/>
    </source>
</evidence>
<name>A0A8H6IZT4_9PEZI</name>
<dbReference type="EMBL" id="WIGN01000223">
    <property type="protein sequence ID" value="KAF6803922.1"/>
    <property type="molecule type" value="Genomic_DNA"/>
</dbReference>
<keyword evidence="3" id="KW-1185">Reference proteome</keyword>
<feature type="region of interest" description="Disordered" evidence="1">
    <location>
        <begin position="31"/>
        <end position="61"/>
    </location>
</feature>
<evidence type="ECO:0000313" key="2">
    <source>
        <dbReference type="EMBL" id="KAF6803922.1"/>
    </source>
</evidence>
<proteinExistence type="predicted"/>
<dbReference type="AlphaFoldDB" id="A0A8H6IZT4"/>
<sequence>MVQVLLQPSQTASPPYPARLASLLQKTPTNIPFSSPWRSRSTLSTPDVRLNAPQPISLRCE</sequence>
<organism evidence="2 3">
    <name type="scientific">Colletotrichum sojae</name>
    <dbReference type="NCBI Taxonomy" id="2175907"/>
    <lineage>
        <taxon>Eukaryota</taxon>
        <taxon>Fungi</taxon>
        <taxon>Dikarya</taxon>
        <taxon>Ascomycota</taxon>
        <taxon>Pezizomycotina</taxon>
        <taxon>Sordariomycetes</taxon>
        <taxon>Hypocreomycetidae</taxon>
        <taxon>Glomerellales</taxon>
        <taxon>Glomerellaceae</taxon>
        <taxon>Colletotrichum</taxon>
        <taxon>Colletotrichum orchidearum species complex</taxon>
    </lineage>
</organism>
<evidence type="ECO:0000256" key="1">
    <source>
        <dbReference type="SAM" id="MobiDB-lite"/>
    </source>
</evidence>
<dbReference type="Proteomes" id="UP000652219">
    <property type="component" value="Unassembled WGS sequence"/>
</dbReference>
<comment type="caution">
    <text evidence="2">The sequence shown here is derived from an EMBL/GenBank/DDBJ whole genome shotgun (WGS) entry which is preliminary data.</text>
</comment>
<feature type="compositionally biased region" description="Polar residues" evidence="1">
    <location>
        <begin position="31"/>
        <end position="45"/>
    </location>
</feature>
<reference evidence="2 3" key="1">
    <citation type="journal article" date="2020" name="Phytopathology">
        <title>Genome Sequence Resources of Colletotrichum truncatum, C. plurivorum, C. musicola, and C. sojae: Four Species Pathogenic to Soybean (Glycine max).</title>
        <authorList>
            <person name="Rogerio F."/>
            <person name="Boufleur T.R."/>
            <person name="Ciampi-Guillardi M."/>
            <person name="Sukno S.A."/>
            <person name="Thon M.R."/>
            <person name="Massola Junior N.S."/>
            <person name="Baroncelli R."/>
        </authorList>
    </citation>
    <scope>NUCLEOTIDE SEQUENCE [LARGE SCALE GENOMIC DNA]</scope>
    <source>
        <strain evidence="2 3">LFN0009</strain>
    </source>
</reference>
<protein>
    <submittedName>
        <fullName evidence="2">Uncharacterized protein</fullName>
    </submittedName>
</protein>